<dbReference type="RefSeq" id="XP_003177447.1">
    <property type="nucleotide sequence ID" value="XM_003177399.1"/>
</dbReference>
<evidence type="ECO:0000256" key="1">
    <source>
        <dbReference type="SAM" id="SignalP"/>
    </source>
</evidence>
<feature type="chain" id="PRO_5003196746" evidence="1">
    <location>
        <begin position="28"/>
        <end position="113"/>
    </location>
</feature>
<keyword evidence="1" id="KW-0732">Signal</keyword>
<dbReference type="AlphaFoldDB" id="E5R1F9"/>
<dbReference type="HOGENOM" id="CLU_2132938_0_0_1"/>
<feature type="signal peptide" evidence="1">
    <location>
        <begin position="1"/>
        <end position="27"/>
    </location>
</feature>
<dbReference type="VEuPathDB" id="FungiDB:MGYG_01523"/>
<evidence type="ECO:0000313" key="2">
    <source>
        <dbReference type="EMBL" id="EFQ98495.1"/>
    </source>
</evidence>
<sequence length="113" mass="12715">MSMHIYHGSMRVGRWSLAALMSCSLLALQGKSKGKIRKGKKAGDDWVIIFGSGFHVEGSHPVGRRVDWHLDFSKSNCGMFRNKRLSPSPQSFCQTRIKDWLLGDVRGVPYCFA</sequence>
<protein>
    <submittedName>
        <fullName evidence="2">Uncharacterized protein</fullName>
    </submittedName>
</protein>
<accession>E5R1F9</accession>
<proteinExistence type="predicted"/>
<evidence type="ECO:0000313" key="3">
    <source>
        <dbReference type="Proteomes" id="UP000002669"/>
    </source>
</evidence>
<gene>
    <name evidence="2" type="ORF">MGYG_01523</name>
</gene>
<dbReference type="GeneID" id="10032777"/>
<dbReference type="EMBL" id="DS989822">
    <property type="protein sequence ID" value="EFQ98495.1"/>
    <property type="molecule type" value="Genomic_DNA"/>
</dbReference>
<reference evidence="3" key="1">
    <citation type="journal article" date="2012" name="MBio">
        <title>Comparative genome analysis of Trichophyton rubrum and related dermatophytes reveals candidate genes involved in infection.</title>
        <authorList>
            <person name="Martinez D.A."/>
            <person name="Oliver B.G."/>
            <person name="Graeser Y."/>
            <person name="Goldberg J.M."/>
            <person name="Li W."/>
            <person name="Martinez-Rossi N.M."/>
            <person name="Monod M."/>
            <person name="Shelest E."/>
            <person name="Barton R.C."/>
            <person name="Birch E."/>
            <person name="Brakhage A.A."/>
            <person name="Chen Z."/>
            <person name="Gurr S.J."/>
            <person name="Heiman D."/>
            <person name="Heitman J."/>
            <person name="Kosti I."/>
            <person name="Rossi A."/>
            <person name="Saif S."/>
            <person name="Samalova M."/>
            <person name="Saunders C.W."/>
            <person name="Shea T."/>
            <person name="Summerbell R.C."/>
            <person name="Xu J."/>
            <person name="Young S."/>
            <person name="Zeng Q."/>
            <person name="Birren B.W."/>
            <person name="Cuomo C.A."/>
            <person name="White T.C."/>
        </authorList>
    </citation>
    <scope>NUCLEOTIDE SEQUENCE [LARGE SCALE GENOMIC DNA]</scope>
    <source>
        <strain evidence="3">ATCC MYA-4604 / CBS 118893</strain>
    </source>
</reference>
<organism evidence="3">
    <name type="scientific">Arthroderma gypseum (strain ATCC MYA-4604 / CBS 118893)</name>
    <name type="common">Microsporum gypseum</name>
    <dbReference type="NCBI Taxonomy" id="535722"/>
    <lineage>
        <taxon>Eukaryota</taxon>
        <taxon>Fungi</taxon>
        <taxon>Dikarya</taxon>
        <taxon>Ascomycota</taxon>
        <taxon>Pezizomycotina</taxon>
        <taxon>Eurotiomycetes</taxon>
        <taxon>Eurotiomycetidae</taxon>
        <taxon>Onygenales</taxon>
        <taxon>Arthrodermataceae</taxon>
        <taxon>Nannizzia</taxon>
    </lineage>
</organism>
<dbReference type="Proteomes" id="UP000002669">
    <property type="component" value="Unassembled WGS sequence"/>
</dbReference>
<dbReference type="InParanoid" id="E5R1F9"/>
<keyword evidence="3" id="KW-1185">Reference proteome</keyword>
<name>E5R1F9_ARTGP</name>